<dbReference type="Gene3D" id="2.40.160.50">
    <property type="entry name" value="membrane protein fhac: a member of the omp85/tpsb transporter family"/>
    <property type="match status" value="1"/>
</dbReference>
<dbReference type="Proteomes" id="UP000199058">
    <property type="component" value="Unassembled WGS sequence"/>
</dbReference>
<dbReference type="AlphaFoldDB" id="A0A1I1IQZ0"/>
<evidence type="ECO:0000313" key="3">
    <source>
        <dbReference type="EMBL" id="SFC38645.1"/>
    </source>
</evidence>
<name>A0A1I1IQZ0_9GAMM</name>
<feature type="chain" id="PRO_5011509516" evidence="2">
    <location>
        <begin position="20"/>
        <end position="928"/>
    </location>
</feature>
<dbReference type="Pfam" id="PF07676">
    <property type="entry name" value="PD40"/>
    <property type="match status" value="1"/>
</dbReference>
<sequence length="928" mass="106343">MCQKILLWLLLTCSLATQAAGPNTSPLSVGWPEQAWITRESQHFIVHAPSNLKEYLPRVAKLAENAHQQLSVELDWQPKAKTHLVLTDDYDLANGWASIYPFNQNRLYISHPDRFTNLEAYDDWLRLLIEHEYTHTLHLDQAEGGPAALRQVFGRVPLFFPHLFQPLWLLEGLAMRAETDHEAGVGRGQSSLQALRMRAEVEAGLISLSRVSGQNRDWPPDQAYLYGVYFYQFLDETLGPEAVQTWLQTYRRNLFPFLLNSTARRSLGKSFPELWGDYQHWLEERFTPLNSPYPQGHPLTTKGLNEAPPASNGKQVYRLESSRHGPTRLQLHQPGQVTKTLTRLEGQGLIDVNQQGQVVISRYQQRRDNRLYSDLWLWDEQSGLKRLTSGQRYRQARWLGEEELLARKQVAGISSLDLLDHQGRFKKTLWQGKEREVLGDFSVSPNGRYLAASLKPPGQSWQLALLDLTNGSWQLLTHNNSLQGQPSFSPDGQSLLFTADYTGVYNLYRWNLETGTSTQLTDHNLGAFTPVELETGELIFQSYSSQGYDLHYLTADELLKQPVQLDRLPLLQPREAPPETQLSNERAYRPWSSLRPRYWLPVFYADNDRTELGLMTSGADALGRHQYDLLAAWDTRIDEPFGRFSYQLDNRYQVLLARELKHYSSADGLPVLSRHQDSISLARLNLWNWDQDRLAIHLGLFLEQEKDLWRHQDLASGSTDFRQDLGLALHWDRRYSSQDNISPTRGFQWLLTTETHEGLSNDRAGQRYQFDGKHYWHLGQSHALALRLAAAYAESEAQPFWLGSDSGLSPQALFGRDTYALRGYSKDQFTTNQFALTNLEYHFPLARIQQNWGIYPLGIRDIYGQVFVDHAEIDSTSESHGYTGFGAQITLELVIGFQALLPVEIGYALGLDQEQGEEQWWVKAGVSF</sequence>
<dbReference type="InterPro" id="IPR011042">
    <property type="entry name" value="6-blade_b-propeller_TolB-like"/>
</dbReference>
<dbReference type="InterPro" id="IPR011659">
    <property type="entry name" value="WD40"/>
</dbReference>
<comment type="similarity">
    <text evidence="1">Belongs to the TolB family.</text>
</comment>
<protein>
    <submittedName>
        <fullName evidence="3">WD40-like Beta Propeller Repeat</fullName>
    </submittedName>
</protein>
<dbReference type="EMBL" id="FOLH01000005">
    <property type="protein sequence ID" value="SFC38645.1"/>
    <property type="molecule type" value="Genomic_DNA"/>
</dbReference>
<dbReference type="RefSeq" id="WP_091964145.1">
    <property type="nucleotide sequence ID" value="NZ_FOLH01000005.1"/>
</dbReference>
<dbReference type="SUPFAM" id="SSF82171">
    <property type="entry name" value="DPP6 N-terminal domain-like"/>
    <property type="match status" value="1"/>
</dbReference>
<dbReference type="OrthoDB" id="33879at2"/>
<evidence type="ECO:0000256" key="1">
    <source>
        <dbReference type="ARBA" id="ARBA00009820"/>
    </source>
</evidence>
<evidence type="ECO:0000256" key="2">
    <source>
        <dbReference type="SAM" id="SignalP"/>
    </source>
</evidence>
<organism evidence="3 4">
    <name type="scientific">Marinospirillum celere</name>
    <dbReference type="NCBI Taxonomy" id="1122252"/>
    <lineage>
        <taxon>Bacteria</taxon>
        <taxon>Pseudomonadati</taxon>
        <taxon>Pseudomonadota</taxon>
        <taxon>Gammaproteobacteria</taxon>
        <taxon>Oceanospirillales</taxon>
        <taxon>Oceanospirillaceae</taxon>
        <taxon>Marinospirillum</taxon>
    </lineage>
</organism>
<keyword evidence="4" id="KW-1185">Reference proteome</keyword>
<proteinExistence type="inferred from homology"/>
<feature type="signal peptide" evidence="2">
    <location>
        <begin position="1"/>
        <end position="19"/>
    </location>
</feature>
<gene>
    <name evidence="3" type="ORF">SAMN05660443_2460</name>
</gene>
<accession>A0A1I1IQZ0</accession>
<evidence type="ECO:0000313" key="4">
    <source>
        <dbReference type="Proteomes" id="UP000199058"/>
    </source>
</evidence>
<dbReference type="Gene3D" id="2.120.10.30">
    <property type="entry name" value="TolB, C-terminal domain"/>
    <property type="match status" value="1"/>
</dbReference>
<dbReference type="PANTHER" id="PTHR36842">
    <property type="entry name" value="PROTEIN TOLB HOMOLOG"/>
    <property type="match status" value="1"/>
</dbReference>
<dbReference type="STRING" id="1122252.SAMN05660443_2460"/>
<reference evidence="3 4" key="1">
    <citation type="submission" date="2016-10" db="EMBL/GenBank/DDBJ databases">
        <authorList>
            <person name="de Groot N.N."/>
        </authorList>
    </citation>
    <scope>NUCLEOTIDE SEQUENCE [LARGE SCALE GENOMIC DNA]</scope>
    <source>
        <strain evidence="3 4">DSM 18438</strain>
    </source>
</reference>
<keyword evidence="2" id="KW-0732">Signal</keyword>